<dbReference type="RefSeq" id="WP_099308387.1">
    <property type="nucleotide sequence ID" value="NZ_PDVP01000019.1"/>
</dbReference>
<protein>
    <submittedName>
        <fullName evidence="6">Isoprenylcysteine carboxyl methyltransferase</fullName>
    </submittedName>
</protein>
<dbReference type="GO" id="GO:0032259">
    <property type="term" value="P:methylation"/>
    <property type="evidence" value="ECO:0007669"/>
    <property type="project" value="UniProtKB-KW"/>
</dbReference>
<dbReference type="GO" id="GO:0012505">
    <property type="term" value="C:endomembrane system"/>
    <property type="evidence" value="ECO:0007669"/>
    <property type="project" value="UniProtKB-SubCell"/>
</dbReference>
<keyword evidence="3 5" id="KW-1133">Transmembrane helix</keyword>
<evidence type="ECO:0000313" key="6">
    <source>
        <dbReference type="EMBL" id="PHP65049.1"/>
    </source>
</evidence>
<accession>A0A2G1QHU2</accession>
<comment type="subcellular location">
    <subcellularLocation>
        <location evidence="1">Endomembrane system</location>
        <topology evidence="1">Multi-pass membrane protein</topology>
    </subcellularLocation>
</comment>
<keyword evidence="6" id="KW-0489">Methyltransferase</keyword>
<proteinExistence type="predicted"/>
<feature type="transmembrane region" description="Helical" evidence="5">
    <location>
        <begin position="16"/>
        <end position="39"/>
    </location>
</feature>
<name>A0A2G1QHU2_9HYPH</name>
<evidence type="ECO:0000256" key="2">
    <source>
        <dbReference type="ARBA" id="ARBA00022692"/>
    </source>
</evidence>
<gene>
    <name evidence="6" type="ORF">CSC94_21205</name>
</gene>
<keyword evidence="2 5" id="KW-0812">Transmembrane</keyword>
<dbReference type="Pfam" id="PF04191">
    <property type="entry name" value="PEMT"/>
    <property type="match status" value="1"/>
</dbReference>
<organism evidence="6 7">
    <name type="scientific">Zhengella mangrovi</name>
    <dbReference type="NCBI Taxonomy" id="1982044"/>
    <lineage>
        <taxon>Bacteria</taxon>
        <taxon>Pseudomonadati</taxon>
        <taxon>Pseudomonadota</taxon>
        <taxon>Alphaproteobacteria</taxon>
        <taxon>Hyphomicrobiales</taxon>
        <taxon>Notoacmeibacteraceae</taxon>
        <taxon>Zhengella</taxon>
    </lineage>
</organism>
<sequence>MTTDLERPNRFPWPPVLYAIAILAAIAAQVAYPLGIGWIPHPFSDLLFATGGVVILAALALDLSAMATLHRARTTIWPNRRSDHLVASGPYKVSRNPIYLGNTLLLIGVGLVSGIAWFILFAFAAAFATQKLAIEREERHLAHRFGKPYRDYMKKVRRWF</sequence>
<dbReference type="GO" id="GO:0008168">
    <property type="term" value="F:methyltransferase activity"/>
    <property type="evidence" value="ECO:0007669"/>
    <property type="project" value="UniProtKB-KW"/>
</dbReference>
<keyword evidence="4 5" id="KW-0472">Membrane</keyword>
<evidence type="ECO:0000256" key="5">
    <source>
        <dbReference type="SAM" id="Phobius"/>
    </source>
</evidence>
<dbReference type="AlphaFoldDB" id="A0A2G1QHU2"/>
<dbReference type="Gene3D" id="1.20.120.1630">
    <property type="match status" value="1"/>
</dbReference>
<dbReference type="Proteomes" id="UP000221168">
    <property type="component" value="Unassembled WGS sequence"/>
</dbReference>
<reference evidence="6 7" key="1">
    <citation type="submission" date="2017-10" db="EMBL/GenBank/DDBJ databases">
        <title>Sedimentibacterium mangrovi gen. nov., sp. nov., a novel member of family Phyllobacteriacea isolated from mangrove sediment.</title>
        <authorList>
            <person name="Liao H."/>
            <person name="Tian Y."/>
        </authorList>
    </citation>
    <scope>NUCLEOTIDE SEQUENCE [LARGE SCALE GENOMIC DNA]</scope>
    <source>
        <strain evidence="6 7">X9-2-2</strain>
    </source>
</reference>
<keyword evidence="6" id="KW-0808">Transferase</keyword>
<dbReference type="InterPro" id="IPR007318">
    <property type="entry name" value="Phopholipid_MeTrfase"/>
</dbReference>
<evidence type="ECO:0000256" key="3">
    <source>
        <dbReference type="ARBA" id="ARBA00022989"/>
    </source>
</evidence>
<feature type="transmembrane region" description="Helical" evidence="5">
    <location>
        <begin position="46"/>
        <end position="69"/>
    </location>
</feature>
<comment type="caution">
    <text evidence="6">The sequence shown here is derived from an EMBL/GenBank/DDBJ whole genome shotgun (WGS) entry which is preliminary data.</text>
</comment>
<evidence type="ECO:0000256" key="1">
    <source>
        <dbReference type="ARBA" id="ARBA00004127"/>
    </source>
</evidence>
<feature type="transmembrane region" description="Helical" evidence="5">
    <location>
        <begin position="104"/>
        <end position="129"/>
    </location>
</feature>
<keyword evidence="7" id="KW-1185">Reference proteome</keyword>
<evidence type="ECO:0000313" key="7">
    <source>
        <dbReference type="Proteomes" id="UP000221168"/>
    </source>
</evidence>
<dbReference type="EMBL" id="PDVP01000019">
    <property type="protein sequence ID" value="PHP65049.1"/>
    <property type="molecule type" value="Genomic_DNA"/>
</dbReference>
<dbReference type="PANTHER" id="PTHR12714:SF24">
    <property type="entry name" value="SLR1182 PROTEIN"/>
    <property type="match status" value="1"/>
</dbReference>
<evidence type="ECO:0000256" key="4">
    <source>
        <dbReference type="ARBA" id="ARBA00023136"/>
    </source>
</evidence>
<dbReference type="OrthoDB" id="9811969at2"/>
<dbReference type="PANTHER" id="PTHR12714">
    <property type="entry name" value="PROTEIN-S ISOPRENYLCYSTEINE O-METHYLTRANSFERASE"/>
    <property type="match status" value="1"/>
</dbReference>